<dbReference type="GO" id="GO:0020037">
    <property type="term" value="F:heme binding"/>
    <property type="evidence" value="ECO:0007669"/>
    <property type="project" value="InterPro"/>
</dbReference>
<evidence type="ECO:0000256" key="2">
    <source>
        <dbReference type="ARBA" id="ARBA00023004"/>
    </source>
</evidence>
<dbReference type="Proteomes" id="UP000274271">
    <property type="component" value="Unassembled WGS sequence"/>
</dbReference>
<dbReference type="EMBL" id="RQJP01000008">
    <property type="protein sequence ID" value="RRB09860.1"/>
    <property type="molecule type" value="Genomic_DNA"/>
</dbReference>
<evidence type="ECO:0000256" key="1">
    <source>
        <dbReference type="ARBA" id="ARBA00022723"/>
    </source>
</evidence>
<dbReference type="GO" id="GO:0046872">
    <property type="term" value="F:metal ion binding"/>
    <property type="evidence" value="ECO:0007669"/>
    <property type="project" value="UniProtKB-KW"/>
</dbReference>
<sequence length="914" mass="103789">MKPQLLVVGGLAVVVALTLSSFLGIFEDKVDFNTQIKPLLNKNCIACHGGVKKASNYSLLFKNEALAPGKSGKLAIIPGDADNSELIRRLTLTDHDERMPLEAPPLKPEEIETLRKWIDQGAEWGDHWAYQSVEKPEVPKIGTFWSRLGVVENDELNWAKNEIDHFILDKLKTENLKPSPEADKATLIRRVSLDLTGLPPTEKEVADFVADTSPNAYEKVVDRLLASPAYGERWTGMWLDLARYADTKGYERDPGRTIWRYRDWLIEAFNQDKSFDQFTVEQLAGDLLPNPTDDQLVATGFHRNTMTNDEGGTQDEEFRVAAVMDRVNTTWDVWQGTTFGCVQCHTHPYDPFVNEEYYKYMAFFNNSRDEDVTTETPTLRFYQKEDSLKVQELHTWLKGHLKQPRQVQDVMKFVRITEPKINSHDFDKYVKASLLDAKYFVMQDGGSGRIKNVDLTGKNRLIMAWGTKGKNAILTLRRDSLTGPVLLTAPTPASRDSTMIFPLPNIAGHHDLYVTATSPETPKEWIQIKWVSFQAALPGQPATALGEMDLKLAQILNTRPESTPIMFEGTGDLARKTYVFQRGNWLVKGKEVKPDVPKSLPPMAKELPKNRLGLAKWMVSREHPLTARVAVNRFWEQLFGTGIVETVEDVGTQGIQPTHRELLDWLAVDFMETDRWSVKKLLKKIVVSATYRQRSDVSPALLAKDPYNKLLARGPRVRLGAEQVRDQALAVTGLLSNKLYGPSVMPPQPDGIWQSPYSGESWKLSQGEDRYRRALYTYWKRTAPYPSMITFDSPSREFCQLRRLRTNTPLQALVTLNDPVYVEAAQRLAETMILQGKTPEQQIQAGFRLIMLRNLTPKKLAILTKLYRNTETYYRQHPEDAHQLVSCQEATPQLAALTVTANTMLNLDEVITKE</sequence>
<dbReference type="PANTHER" id="PTHR35889">
    <property type="entry name" value="CYCLOINULO-OLIGOSACCHARIDE FRUCTANOTRANSFERASE-RELATED"/>
    <property type="match status" value="1"/>
</dbReference>
<dbReference type="Pfam" id="PF07587">
    <property type="entry name" value="PSD1"/>
    <property type="match status" value="1"/>
</dbReference>
<keyword evidence="6" id="KW-1185">Reference proteome</keyword>
<gene>
    <name evidence="5" type="ORF">EHT87_30540</name>
</gene>
<evidence type="ECO:0000259" key="4">
    <source>
        <dbReference type="PROSITE" id="PS51007"/>
    </source>
</evidence>
<keyword evidence="3" id="KW-0349">Heme</keyword>
<dbReference type="Gene3D" id="2.60.120.260">
    <property type="entry name" value="Galactose-binding domain-like"/>
    <property type="match status" value="1"/>
</dbReference>
<dbReference type="InterPro" id="IPR011444">
    <property type="entry name" value="DUF1549"/>
</dbReference>
<dbReference type="InterPro" id="IPR009056">
    <property type="entry name" value="Cyt_c-like_dom"/>
</dbReference>
<dbReference type="GO" id="GO:0009055">
    <property type="term" value="F:electron transfer activity"/>
    <property type="evidence" value="ECO:0007669"/>
    <property type="project" value="InterPro"/>
</dbReference>
<evidence type="ECO:0000313" key="6">
    <source>
        <dbReference type="Proteomes" id="UP000274271"/>
    </source>
</evidence>
<keyword evidence="2 3" id="KW-0408">Iron</keyword>
<organism evidence="5 6">
    <name type="scientific">Larkinella knui</name>
    <dbReference type="NCBI Taxonomy" id="2025310"/>
    <lineage>
        <taxon>Bacteria</taxon>
        <taxon>Pseudomonadati</taxon>
        <taxon>Bacteroidota</taxon>
        <taxon>Cytophagia</taxon>
        <taxon>Cytophagales</taxon>
        <taxon>Spirosomataceae</taxon>
        <taxon>Larkinella</taxon>
    </lineage>
</organism>
<protein>
    <submittedName>
        <fullName evidence="5">DUF1553 domain-containing protein</fullName>
    </submittedName>
</protein>
<name>A0A3P1C958_9BACT</name>
<feature type="domain" description="Cytochrome c" evidence="4">
    <location>
        <begin position="31"/>
        <end position="122"/>
    </location>
</feature>
<dbReference type="OrthoDB" id="1450284at2"/>
<dbReference type="Pfam" id="PF07583">
    <property type="entry name" value="PSCyt2"/>
    <property type="match status" value="1"/>
</dbReference>
<accession>A0A3P1C958</accession>
<comment type="caution">
    <text evidence="5">The sequence shown here is derived from an EMBL/GenBank/DDBJ whole genome shotgun (WGS) entry which is preliminary data.</text>
</comment>
<dbReference type="AlphaFoldDB" id="A0A3P1C958"/>
<dbReference type="RefSeq" id="WP_124910601.1">
    <property type="nucleotide sequence ID" value="NZ_RQJP01000008.1"/>
</dbReference>
<dbReference type="InterPro" id="IPR022655">
    <property type="entry name" value="DUF1553"/>
</dbReference>
<dbReference type="PANTHER" id="PTHR35889:SF3">
    <property type="entry name" value="F-BOX DOMAIN-CONTAINING PROTEIN"/>
    <property type="match status" value="1"/>
</dbReference>
<dbReference type="CDD" id="cd04084">
    <property type="entry name" value="CBM6_xylanase-like"/>
    <property type="match status" value="1"/>
</dbReference>
<keyword evidence="1 3" id="KW-0479">Metal-binding</keyword>
<evidence type="ECO:0000313" key="5">
    <source>
        <dbReference type="EMBL" id="RRB09860.1"/>
    </source>
</evidence>
<dbReference type="PROSITE" id="PS51007">
    <property type="entry name" value="CYTC"/>
    <property type="match status" value="1"/>
</dbReference>
<dbReference type="InterPro" id="IPR011429">
    <property type="entry name" value="Cyt_c_Planctomycete-type"/>
</dbReference>
<reference evidence="5 6" key="1">
    <citation type="submission" date="2018-11" db="EMBL/GenBank/DDBJ databases">
        <authorList>
            <person name="Zhou Z."/>
            <person name="Wang G."/>
        </authorList>
    </citation>
    <scope>NUCLEOTIDE SEQUENCE [LARGE SCALE GENOMIC DNA]</scope>
    <source>
        <strain evidence="5 6">KCTC42998</strain>
    </source>
</reference>
<dbReference type="Pfam" id="PF07635">
    <property type="entry name" value="PSCyt1"/>
    <property type="match status" value="1"/>
</dbReference>
<evidence type="ECO:0000256" key="3">
    <source>
        <dbReference type="PROSITE-ProRule" id="PRU00433"/>
    </source>
</evidence>
<proteinExistence type="predicted"/>